<proteinExistence type="predicted"/>
<feature type="domain" description="Calx-beta" evidence="9">
    <location>
        <begin position="636"/>
        <end position="735"/>
    </location>
</feature>
<evidence type="ECO:0000256" key="7">
    <source>
        <dbReference type="SAM" id="MobiDB-lite"/>
    </source>
</evidence>
<keyword evidence="5" id="KW-0106">Calcium</keyword>
<dbReference type="PANTHER" id="PTHR11878:SF65">
    <property type="entry name" value="NA_CA-EXCHANGE PROTEIN, ISOFORM G"/>
    <property type="match status" value="1"/>
</dbReference>
<evidence type="ECO:0000256" key="6">
    <source>
        <dbReference type="ARBA" id="ARBA00023065"/>
    </source>
</evidence>
<dbReference type="InterPro" id="IPR051171">
    <property type="entry name" value="CaCA"/>
</dbReference>
<evidence type="ECO:0000256" key="2">
    <source>
        <dbReference type="ARBA" id="ARBA00022525"/>
    </source>
</evidence>
<dbReference type="Pfam" id="PF03160">
    <property type="entry name" value="Calx-beta"/>
    <property type="match status" value="4"/>
</dbReference>
<dbReference type="Pfam" id="PF18884">
    <property type="entry name" value="TSP3_bac"/>
    <property type="match status" value="3"/>
</dbReference>
<evidence type="ECO:0000256" key="8">
    <source>
        <dbReference type="SAM" id="SignalP"/>
    </source>
</evidence>
<keyword evidence="11" id="KW-1185">Reference proteome</keyword>
<feature type="compositionally biased region" description="Acidic residues" evidence="7">
    <location>
        <begin position="2306"/>
        <end position="2346"/>
    </location>
</feature>
<comment type="caution">
    <text evidence="10">The sequence shown here is derived from an EMBL/GenBank/DDBJ whole genome shotgun (WGS) entry which is preliminary data.</text>
</comment>
<evidence type="ECO:0000256" key="5">
    <source>
        <dbReference type="ARBA" id="ARBA00022837"/>
    </source>
</evidence>
<evidence type="ECO:0000259" key="9">
    <source>
        <dbReference type="SMART" id="SM00237"/>
    </source>
</evidence>
<evidence type="ECO:0000256" key="4">
    <source>
        <dbReference type="ARBA" id="ARBA00022737"/>
    </source>
</evidence>
<feature type="compositionally biased region" description="Acidic residues" evidence="7">
    <location>
        <begin position="2354"/>
        <end position="2366"/>
    </location>
</feature>
<dbReference type="InterPro" id="IPR059100">
    <property type="entry name" value="TSP3_bac"/>
</dbReference>
<dbReference type="EMBL" id="JAHVHP010000001">
    <property type="protein sequence ID" value="MBY5950553.1"/>
    <property type="molecule type" value="Genomic_DNA"/>
</dbReference>
<sequence>MILNQKFLSLTIFSFFLFFQVQGQTTVTFDDQGYSEQQDITASLAAGINGFKFVFTTTNPNAGSQDITYDANDGEGGTGGIITEFTAGQTITISKTDNSAFQFDSFWAQGAFGSNLGVKIEGFNGGSSTGSQTIGPLTFNNGVTTNLNSSFDNVTSVVLTDQGSPFGFDAVFDSFVFSAAVSSNTAPTASSFTASNGPFENLVYTFSTSDFGYNDGDGDPLNNLLIESLPGAGTLFVDSNGNNSFDGGEALSVSGTVSKADLDAGRFKYVQNGAANTSFQFEVNDGTENSTGNYIATLNVTPVPTVTLAVSPTSRSESLTTANVVTATLSNAYGANTTVNLTFSGTATGSNVDYSVSGTSITIPSGNTSGTITITNVPDILYEGDETVVIDIGSVTNGVESGTQQVTYTIIDDDPLPTVSLEVLDIYNPITDESGGQAYVRANLNAVAGVTVTVPLSFSGTAMGGGTDYSVTGTSITLSPGELLDSIRVTSQFDGIVEGDETIIISMGTPTNAIKGTPDQVTVTIKDEDVATEISINDPSVNEGNSGTTTLTFTVSLSEAAPVGGATVDYASSDGTAVEGSDYTVVSGTLSFAVGETSKTIDVPVSGDQTVEVDETLTLTLSNPTGIGIAIADGTGTGTITNDDQASVTIANVSGNEDDGPITVTVTLDNAVDGGFDVDVSTADGTATVADNDYIAVNNQTLSFAGTAGEQETFTITPTADATPEPNETVLISMSNLVPAVVASSNIDITDGATLTILSDDNISISINDPSVAEGDAGSTSLTFTISLSDPAPSGGATVDYATADGTAVAGSDYTAVSGTLSFAVGESSKTIDVPVSGDQLVEPDETFTLTLSNPTGTRIVIADGTGTGTITNDDFAPSGYSVSWDDLIISASEASNTSFTISNAEIGTTAVYSISSSGDGNTATVTGSTSIVSTTQSVSVNVSSLTDGVLTVSIALTDGGGNTGATATDNSATLDQTPPVPDLSDLPDINVQCVLTNLTPPTATDNLSGAVTGTNNVSLPITTQGTTVVTWTYDDGNGNTSTQNQNVIIDDTTPPVPDVLSLPNITAQCQVTSLIPPTATDNCGGTVTVTNNATLPITTQGTTVITWSYNDGNGNITFQNQNVIIDDTTPPTPDVIGLPTITAQCEVTSLTPPTGTDNCGGPLTITSNATLPITTQGTTVITWAYDDGNGNISFQNQNIVIEDTQDPIISAKSAISLNVDAFGTVELLPSMVDEGSTDNCGIQSQTFSQSVFDRNDEGVNSIQYIVEDAAGNTSEVTINVTIVVVPKVLTVTADPGQSKLFGTADPVFTFTASGYEGTDDETIFTGALSRDGGETVGTYAINQGTLDAGPNYTINFVPADFEIKKGILQITGSFSAINKVYDGTRSASFIIASLNLVGIDASAPNVFINDITTEFVDKNVGVGKEVRITSVNLGGANAASYEIDYSGSPTSTATISAASLSVSGLTANNKVYDGTTLASLSGTPSVTGIGSDDVSVTGTSVANFTQSNVGMAIPVTVTGLSLDGADKDNYEIIQPAGLEADITQATLSITANPNQSKVFGSPDPVFSYTASGFIGAEDETILTGALTRSPGEDIGIYSILQGDLSAGDNYTIDFTGADFTIAEKTLTITVDAGQSKIYGEADPMYTYQASGFENGDDESILTGALARTAGENVGTYPINLGSLDAGSNYTINFIGADFTITEKTLDITVDPGQDKIYGEADPVFTYQANGFENGDDEGILTGALARIAGENVGAYAINLGTLSAGENYTINFTGANFEITPRTLNVSANPDQAKEFGQTDPVFLFAASNFGNGDNQSIFTGALSRAPGENVGSYPITIGSLSAGSNYLINFTSANFVIAEKVLSITANVGQSKVFGQADPVFTFAATGFAGGDDESILTGSLSRVAGENVGIYPLQLGSLSAGSNYTINFIPSNFAITRATITGITFTGGSFVFDGSAKSLAITGTLPTGTSVAYTNNGRTDVGTQEVTATITGSNYSTLVLTADLTITPADIAGITFEDGSFVFDGTEKSIEISGTLPAGTLVTYSDNTRRDVGMQEVTATISGSNFNTLVLTADLTITPADITGITFEDGNFVFDGTEKSIEISGTLPAGTLVTYSDNTRRDVGMQEVTATIRGSNYNTLVLTADLTITPADITGITFEDGSFVFDGAEKSIFILGTTPEGTSVTYSNNMRTDAGTQEATATITGSNFNELVLTADLTITPAKLMVIADEGQSKLFGESDPELTFTATGYGEGDDESIFTGSLSRGEGEAVGFYPITLGNLDAGQNYTINFTGADFEIITNDSDGDGVPDDVELEDGTDPNDPDDFKDSDEDGVPDKVEEDAGTDPNDSSDYPDTDEDGVPDYVEDRDGTDPNNGSDFLDSDGDGVPDYVQDRSIVEFVSQSVTVAWGTAADDVQLADEVVGITGLGEFINLPVSWNLTGFNPLIVSTNNFRGTVTLPEGLFNPYELDPVVSITVEPKPAPQDLNLSENSFIAIPDVFFQEIGFFTVIDPSDDVHEISLIDGALDNAYFEIINGILFWSSAEQVSGRTQFRIRVRVTDRAGNILDKEFQIERQRTPLDQLDIPNTFTPNNDGVNDTWGVPALRYYEGVQIQIIEVGSGNRVFYTEDPDVRWDGRVNGRDPVVTSYVWVITVVETGEVRRGMLNLLKQ</sequence>
<keyword evidence="6" id="KW-0813">Transport</keyword>
<feature type="chain" id="PRO_5046977452" evidence="8">
    <location>
        <begin position="24"/>
        <end position="2670"/>
    </location>
</feature>
<keyword evidence="4" id="KW-0677">Repeat</keyword>
<accession>A0ABS7N2J6</accession>
<feature type="region of interest" description="Disordered" evidence="7">
    <location>
        <begin position="2303"/>
        <end position="2389"/>
    </location>
</feature>
<dbReference type="Pfam" id="PF13585">
    <property type="entry name" value="CHU_C"/>
    <property type="match status" value="1"/>
</dbReference>
<dbReference type="InterPro" id="IPR041248">
    <property type="entry name" value="YDG"/>
</dbReference>
<name>A0ABS7N2J6_9BACT</name>
<feature type="domain" description="Calx-beta" evidence="9">
    <location>
        <begin position="406"/>
        <end position="508"/>
    </location>
</feature>
<dbReference type="InterPro" id="IPR041286">
    <property type="entry name" value="MBG_2"/>
</dbReference>
<dbReference type="RefSeq" id="WP_222583459.1">
    <property type="nucleotide sequence ID" value="NZ_JAHVHP010000001.1"/>
</dbReference>
<reference evidence="10 11" key="1">
    <citation type="submission" date="2021-06" db="EMBL/GenBank/DDBJ databases">
        <title>44 bacteria genomes isolated from Dapeng, Shenzhen.</title>
        <authorList>
            <person name="Zheng W."/>
            <person name="Yu S."/>
            <person name="Huang Y."/>
        </authorList>
    </citation>
    <scope>NUCLEOTIDE SEQUENCE [LARGE SCALE GENOMIC DNA]</scope>
    <source>
        <strain evidence="10 11">DP5N14-6</strain>
    </source>
</reference>
<keyword evidence="6" id="KW-0406">Ion transport</keyword>
<feature type="domain" description="Calx-beta" evidence="9">
    <location>
        <begin position="753"/>
        <end position="853"/>
    </location>
</feature>
<evidence type="ECO:0000256" key="3">
    <source>
        <dbReference type="ARBA" id="ARBA00022729"/>
    </source>
</evidence>
<evidence type="ECO:0000313" key="10">
    <source>
        <dbReference type="EMBL" id="MBY5950553.1"/>
    </source>
</evidence>
<dbReference type="SUPFAM" id="SSF141072">
    <property type="entry name" value="CalX-like"/>
    <property type="match status" value="5"/>
</dbReference>
<evidence type="ECO:0000256" key="1">
    <source>
        <dbReference type="ARBA" id="ARBA00004613"/>
    </source>
</evidence>
<dbReference type="Pfam" id="PF18657">
    <property type="entry name" value="YDG"/>
    <property type="match status" value="2"/>
</dbReference>
<dbReference type="PANTHER" id="PTHR11878">
    <property type="entry name" value="SODIUM/CALCIUM EXCHANGER"/>
    <property type="match status" value="1"/>
</dbReference>
<keyword evidence="2" id="KW-0964">Secreted</keyword>
<gene>
    <name evidence="10" type="ORF">KUV23_06185</name>
</gene>
<dbReference type="NCBIfam" id="TIGR04131">
    <property type="entry name" value="Bac_Flav_CTERM"/>
    <property type="match status" value="1"/>
</dbReference>
<dbReference type="SMART" id="SM00237">
    <property type="entry name" value="Calx_beta"/>
    <property type="match status" value="4"/>
</dbReference>
<feature type="signal peptide" evidence="8">
    <location>
        <begin position="1"/>
        <end position="23"/>
    </location>
</feature>
<dbReference type="InterPro" id="IPR038081">
    <property type="entry name" value="CalX-like_sf"/>
</dbReference>
<dbReference type="Proteomes" id="UP000766609">
    <property type="component" value="Unassembled WGS sequence"/>
</dbReference>
<dbReference type="InterPro" id="IPR003644">
    <property type="entry name" value="Calx_beta"/>
</dbReference>
<comment type="subcellular location">
    <subcellularLocation>
        <location evidence="1">Secreted</location>
    </subcellularLocation>
</comment>
<organism evidence="10 11">
    <name type="scientific">Algoriphagus marincola</name>
    <dbReference type="NCBI Taxonomy" id="264027"/>
    <lineage>
        <taxon>Bacteria</taxon>
        <taxon>Pseudomonadati</taxon>
        <taxon>Bacteroidota</taxon>
        <taxon>Cytophagia</taxon>
        <taxon>Cytophagales</taxon>
        <taxon>Cyclobacteriaceae</taxon>
        <taxon>Algoriphagus</taxon>
    </lineage>
</organism>
<feature type="domain" description="Calx-beta" evidence="9">
    <location>
        <begin position="521"/>
        <end position="622"/>
    </location>
</feature>
<dbReference type="Gene3D" id="2.60.40.2030">
    <property type="match status" value="5"/>
</dbReference>
<evidence type="ECO:0000313" key="11">
    <source>
        <dbReference type="Proteomes" id="UP000766609"/>
    </source>
</evidence>
<dbReference type="InterPro" id="IPR026341">
    <property type="entry name" value="T9SS_type_B"/>
</dbReference>
<dbReference type="Pfam" id="PF18676">
    <property type="entry name" value="MBG_2"/>
    <property type="match status" value="7"/>
</dbReference>
<protein>
    <submittedName>
        <fullName evidence="10">Gliding motility-associated C-terminal domain-containing protein</fullName>
    </submittedName>
</protein>
<keyword evidence="3 8" id="KW-0732">Signal</keyword>